<proteinExistence type="predicted"/>
<dbReference type="Proteomes" id="UP001472677">
    <property type="component" value="Unassembled WGS sequence"/>
</dbReference>
<name>A0ABR2CWC4_9ROSI</name>
<accession>A0ABR2CWC4</accession>
<comment type="caution">
    <text evidence="2">The sequence shown here is derived from an EMBL/GenBank/DDBJ whole genome shotgun (WGS) entry which is preliminary data.</text>
</comment>
<sequence>MKGSYLLILVVVSFLVLSPGELAAQPACSESIHLPNCSHETCVQSCVDKYGESINGACIDDKTCCCKF</sequence>
<feature type="signal peptide" evidence="1">
    <location>
        <begin position="1"/>
        <end position="23"/>
    </location>
</feature>
<dbReference type="EMBL" id="JBBPBM010000043">
    <property type="protein sequence ID" value="KAK8523485.1"/>
    <property type="molecule type" value="Genomic_DNA"/>
</dbReference>
<feature type="chain" id="PRO_5045515903" evidence="1">
    <location>
        <begin position="24"/>
        <end position="68"/>
    </location>
</feature>
<gene>
    <name evidence="2" type="ORF">V6N12_048005</name>
</gene>
<organism evidence="2 3">
    <name type="scientific">Hibiscus sabdariffa</name>
    <name type="common">roselle</name>
    <dbReference type="NCBI Taxonomy" id="183260"/>
    <lineage>
        <taxon>Eukaryota</taxon>
        <taxon>Viridiplantae</taxon>
        <taxon>Streptophyta</taxon>
        <taxon>Embryophyta</taxon>
        <taxon>Tracheophyta</taxon>
        <taxon>Spermatophyta</taxon>
        <taxon>Magnoliopsida</taxon>
        <taxon>eudicotyledons</taxon>
        <taxon>Gunneridae</taxon>
        <taxon>Pentapetalae</taxon>
        <taxon>rosids</taxon>
        <taxon>malvids</taxon>
        <taxon>Malvales</taxon>
        <taxon>Malvaceae</taxon>
        <taxon>Malvoideae</taxon>
        <taxon>Hibiscus</taxon>
    </lineage>
</organism>
<reference evidence="2 3" key="1">
    <citation type="journal article" date="2024" name="G3 (Bethesda)">
        <title>Genome assembly of Hibiscus sabdariffa L. provides insights into metabolisms of medicinal natural products.</title>
        <authorList>
            <person name="Kim T."/>
        </authorList>
    </citation>
    <scope>NUCLEOTIDE SEQUENCE [LARGE SCALE GENOMIC DNA]</scope>
    <source>
        <strain evidence="2">TK-2024</strain>
        <tissue evidence="2">Old leaves</tissue>
    </source>
</reference>
<evidence type="ECO:0000256" key="1">
    <source>
        <dbReference type="SAM" id="SignalP"/>
    </source>
</evidence>
<keyword evidence="3" id="KW-1185">Reference proteome</keyword>
<protein>
    <submittedName>
        <fullName evidence="2">Uncharacterized protein</fullName>
    </submittedName>
</protein>
<evidence type="ECO:0000313" key="2">
    <source>
        <dbReference type="EMBL" id="KAK8523485.1"/>
    </source>
</evidence>
<keyword evidence="1" id="KW-0732">Signal</keyword>
<evidence type="ECO:0000313" key="3">
    <source>
        <dbReference type="Proteomes" id="UP001472677"/>
    </source>
</evidence>